<reference evidence="2 3" key="1">
    <citation type="journal article" date="2012" name="Antonie Van Leeuwenhoek">
        <title>Shewanella litorisediminis sp. nov., a gammaproteobacterium isolated from a tidal flat sediment.</title>
        <authorList>
            <person name="Lee M.H."/>
            <person name="Yoon J.H."/>
        </authorList>
    </citation>
    <scope>NUCLEOTIDE SEQUENCE [LARGE SCALE GENOMIC DNA]</scope>
    <source>
        <strain evidence="2 3">SMK1-12</strain>
    </source>
</reference>
<feature type="chain" id="PRO_5046641059" evidence="1">
    <location>
        <begin position="25"/>
        <end position="124"/>
    </location>
</feature>
<evidence type="ECO:0000313" key="2">
    <source>
        <dbReference type="EMBL" id="QRH00777.1"/>
    </source>
</evidence>
<gene>
    <name evidence="2" type="ORF">JQC75_12930</name>
</gene>
<name>A0ABX7G0H4_9GAMM</name>
<protein>
    <submittedName>
        <fullName evidence="2">Uncharacterized protein</fullName>
    </submittedName>
</protein>
<proteinExistence type="predicted"/>
<organism evidence="2 3">
    <name type="scientific">Shewanella litorisediminis</name>
    <dbReference type="NCBI Taxonomy" id="1173586"/>
    <lineage>
        <taxon>Bacteria</taxon>
        <taxon>Pseudomonadati</taxon>
        <taxon>Pseudomonadota</taxon>
        <taxon>Gammaproteobacteria</taxon>
        <taxon>Alteromonadales</taxon>
        <taxon>Shewanellaceae</taxon>
        <taxon>Shewanella</taxon>
    </lineage>
</organism>
<keyword evidence="3" id="KW-1185">Reference proteome</keyword>
<accession>A0ABX7G0H4</accession>
<feature type="signal peptide" evidence="1">
    <location>
        <begin position="1"/>
        <end position="24"/>
    </location>
</feature>
<dbReference type="Proteomes" id="UP000596252">
    <property type="component" value="Chromosome"/>
</dbReference>
<sequence length="124" mass="13715">MKTVKLMGLSAAMIYGLSATAVLAEDFDTEEFPLVFLEINTTSADKYLQYHGKALTKISSGVYEEYRWGGVSCGSRILNDDQVAVLQRALDNPNVKVAFRYQPGQGEFTKCVVGFSLVRKGYTD</sequence>
<evidence type="ECO:0000313" key="3">
    <source>
        <dbReference type="Proteomes" id="UP000596252"/>
    </source>
</evidence>
<dbReference type="RefSeq" id="WP_203324485.1">
    <property type="nucleotide sequence ID" value="NZ_CP069213.1"/>
</dbReference>
<keyword evidence="1" id="KW-0732">Signal</keyword>
<evidence type="ECO:0000256" key="1">
    <source>
        <dbReference type="SAM" id="SignalP"/>
    </source>
</evidence>
<dbReference type="EMBL" id="CP069213">
    <property type="protein sequence ID" value="QRH00777.1"/>
    <property type="molecule type" value="Genomic_DNA"/>
</dbReference>